<dbReference type="GeneID" id="70294702"/>
<comment type="caution">
    <text evidence="1">The sequence shown here is derived from an EMBL/GenBank/DDBJ whole genome shotgun (WGS) entry which is preliminary data.</text>
</comment>
<accession>A0A9P7ZJ22</accession>
<dbReference type="Proteomes" id="UP000887229">
    <property type="component" value="Unassembled WGS sequence"/>
</dbReference>
<proteinExistence type="predicted"/>
<sequence length="91" mass="10447">MSDQRNEANILLAIQALQTNPKLSVRRVAKIYNVPRCHRRTCLSSRHLFHKPCLPSPTKLWKMTPQQTASRPHVEFDLTVSFVMSAKCMSV</sequence>
<name>A0A9P7ZJ22_9HYPO</name>
<dbReference type="AlphaFoldDB" id="A0A9P7ZJ22"/>
<dbReference type="OrthoDB" id="5098525at2759"/>
<evidence type="ECO:0008006" key="3">
    <source>
        <dbReference type="Google" id="ProtNLM"/>
    </source>
</evidence>
<organism evidence="1 2">
    <name type="scientific">Emericellopsis atlantica</name>
    <dbReference type="NCBI Taxonomy" id="2614577"/>
    <lineage>
        <taxon>Eukaryota</taxon>
        <taxon>Fungi</taxon>
        <taxon>Dikarya</taxon>
        <taxon>Ascomycota</taxon>
        <taxon>Pezizomycotina</taxon>
        <taxon>Sordariomycetes</taxon>
        <taxon>Hypocreomycetidae</taxon>
        <taxon>Hypocreales</taxon>
        <taxon>Bionectriaceae</taxon>
        <taxon>Emericellopsis</taxon>
    </lineage>
</organism>
<gene>
    <name evidence="1" type="ORF">F5Z01DRAFT_659796</name>
</gene>
<dbReference type="RefSeq" id="XP_046116834.1">
    <property type="nucleotide sequence ID" value="XM_046263799.1"/>
</dbReference>
<protein>
    <recommendedName>
        <fullName evidence="3">HTH psq-type domain-containing protein</fullName>
    </recommendedName>
</protein>
<evidence type="ECO:0000313" key="2">
    <source>
        <dbReference type="Proteomes" id="UP000887229"/>
    </source>
</evidence>
<keyword evidence="2" id="KW-1185">Reference proteome</keyword>
<reference evidence="1" key="1">
    <citation type="journal article" date="2021" name="IMA Fungus">
        <title>Genomic characterization of three marine fungi, including Emericellopsis atlantica sp. nov. with signatures of a generalist lifestyle and marine biomass degradation.</title>
        <authorList>
            <person name="Hagestad O.C."/>
            <person name="Hou L."/>
            <person name="Andersen J.H."/>
            <person name="Hansen E.H."/>
            <person name="Altermark B."/>
            <person name="Li C."/>
            <person name="Kuhnert E."/>
            <person name="Cox R.J."/>
            <person name="Crous P.W."/>
            <person name="Spatafora J.W."/>
            <person name="Lail K."/>
            <person name="Amirebrahimi M."/>
            <person name="Lipzen A."/>
            <person name="Pangilinan J."/>
            <person name="Andreopoulos W."/>
            <person name="Hayes R.D."/>
            <person name="Ng V."/>
            <person name="Grigoriev I.V."/>
            <person name="Jackson S.A."/>
            <person name="Sutton T.D.S."/>
            <person name="Dobson A.D.W."/>
            <person name="Rama T."/>
        </authorList>
    </citation>
    <scope>NUCLEOTIDE SEQUENCE</scope>
    <source>
        <strain evidence="1">TS7</strain>
    </source>
</reference>
<evidence type="ECO:0000313" key="1">
    <source>
        <dbReference type="EMBL" id="KAG9252910.1"/>
    </source>
</evidence>
<dbReference type="EMBL" id="MU251260">
    <property type="protein sequence ID" value="KAG9252910.1"/>
    <property type="molecule type" value="Genomic_DNA"/>
</dbReference>